<evidence type="ECO:0000313" key="1">
    <source>
        <dbReference type="EMBL" id="CAH2041842.1"/>
    </source>
</evidence>
<name>A0AAU9RGU1_THLAR</name>
<protein>
    <submittedName>
        <fullName evidence="1">Uncharacterized protein</fullName>
    </submittedName>
</protein>
<gene>
    <name evidence="1" type="ORF">TAV2_LOCUS4548</name>
</gene>
<dbReference type="AlphaFoldDB" id="A0AAU9RGU1"/>
<evidence type="ECO:0000313" key="2">
    <source>
        <dbReference type="Proteomes" id="UP000836841"/>
    </source>
</evidence>
<reference evidence="1 2" key="1">
    <citation type="submission" date="2022-03" db="EMBL/GenBank/DDBJ databases">
        <authorList>
            <person name="Nunn A."/>
            <person name="Chopra R."/>
            <person name="Nunn A."/>
            <person name="Contreras Garrido A."/>
        </authorList>
    </citation>
    <scope>NUCLEOTIDE SEQUENCE [LARGE SCALE GENOMIC DNA]</scope>
</reference>
<proteinExistence type="predicted"/>
<sequence length="87" mass="9544">MEADPSSSDSASSLEEDHWVWIFGWSRVGSGIEREKEVGALDVLCVLRFCVYGWFGSAIDKVGSDQGASGNKTQFVTSLFLENGTEY</sequence>
<keyword evidence="2" id="KW-1185">Reference proteome</keyword>
<organism evidence="1 2">
    <name type="scientific">Thlaspi arvense</name>
    <name type="common">Field penny-cress</name>
    <dbReference type="NCBI Taxonomy" id="13288"/>
    <lineage>
        <taxon>Eukaryota</taxon>
        <taxon>Viridiplantae</taxon>
        <taxon>Streptophyta</taxon>
        <taxon>Embryophyta</taxon>
        <taxon>Tracheophyta</taxon>
        <taxon>Spermatophyta</taxon>
        <taxon>Magnoliopsida</taxon>
        <taxon>eudicotyledons</taxon>
        <taxon>Gunneridae</taxon>
        <taxon>Pentapetalae</taxon>
        <taxon>rosids</taxon>
        <taxon>malvids</taxon>
        <taxon>Brassicales</taxon>
        <taxon>Brassicaceae</taxon>
        <taxon>Thlaspideae</taxon>
        <taxon>Thlaspi</taxon>
    </lineage>
</organism>
<dbReference type="Proteomes" id="UP000836841">
    <property type="component" value="Unassembled WGS sequence"/>
</dbReference>
<accession>A0AAU9RGU1</accession>
<dbReference type="EMBL" id="CAJVSB020000126">
    <property type="protein sequence ID" value="CAH2041842.1"/>
    <property type="molecule type" value="Genomic_DNA"/>
</dbReference>
<comment type="caution">
    <text evidence="1">The sequence shown here is derived from an EMBL/GenBank/DDBJ whole genome shotgun (WGS) entry which is preliminary data.</text>
</comment>